<feature type="signal peptide" evidence="7">
    <location>
        <begin position="1"/>
        <end position="21"/>
    </location>
</feature>
<accession>A0A4V2JZJ7</accession>
<dbReference type="AlphaFoldDB" id="A0A4V2JZJ7"/>
<feature type="active site" description="Proton acceptor" evidence="5">
    <location>
        <position position="589"/>
    </location>
</feature>
<name>A0A4V2JZJ7_9APHY</name>
<proteinExistence type="inferred from homology"/>
<dbReference type="Gene3D" id="3.50.50.60">
    <property type="entry name" value="FAD/NAD(P)-binding domain"/>
    <property type="match status" value="1"/>
</dbReference>
<dbReference type="InterPro" id="IPR000172">
    <property type="entry name" value="GMC_OxRdtase_N"/>
</dbReference>
<evidence type="ECO:0000259" key="8">
    <source>
        <dbReference type="PROSITE" id="PS00624"/>
    </source>
</evidence>
<feature type="binding site" evidence="6">
    <location>
        <begin position="590"/>
        <end position="591"/>
    </location>
    <ligand>
        <name>FAD</name>
        <dbReference type="ChEBI" id="CHEBI:57692"/>
    </ligand>
</feature>
<reference evidence="9" key="1">
    <citation type="submission" date="2019-01" db="EMBL/GenBank/DDBJ databases">
        <title>Draft genome sequences of three monokaryotic isolates of the white-rot basidiomycete fungus Dichomitus squalens.</title>
        <authorList>
            <consortium name="DOE Joint Genome Institute"/>
            <person name="Lopez S.C."/>
            <person name="Andreopoulos B."/>
            <person name="Pangilinan J."/>
            <person name="Lipzen A."/>
            <person name="Riley R."/>
            <person name="Ahrendt S."/>
            <person name="Ng V."/>
            <person name="Barry K."/>
            <person name="Daum C."/>
            <person name="Grigoriev I.V."/>
            <person name="Hilden K.S."/>
            <person name="Makela M.R."/>
            <person name="de Vries R.P."/>
        </authorList>
    </citation>
    <scope>NUCLEOTIDE SEQUENCE [LARGE SCALE GENOMIC DNA]</scope>
    <source>
        <strain evidence="9">OM18370.1</strain>
    </source>
</reference>
<sequence length="612" mass="65693">MHRNFLIVLSAVAANLRLASAALFTDPADILADKEYNFIVVGAGPGGSVVASRLSEDPQTNVLLIEAGPSDEGVLPIEVPYLAYELQPNTTYDWNYTTTPQTGLDGRAVIYSRGRVLGGSSSINVMAYTRSSRDDFDRYAAVGGDQGWSWDAIEPYYRKLEHLVPPVDHHNTSGQVEWQIHGTRGPLNITVANAPFPIDSHVVATTQELSEEYPYNEDMNSGYPLGIGWAQATYGNGIRATASSSYIRPVISRPNLDVLINTITTKILRSRHSDESGVPVFSGVEVAQSSTLPTFAFNATKEVILSAGAINTPQLLLLSGIGPRAHLASLGIETVVDLPAVGQNLMDHPRVGNQFSVASAQDDLGDTIGRNSTLFDELLQEWEEQRQGVMTNGGTNHIGWLRLPADDPIWETEEDPSAGPAAPHYEFLFRPAFASSIPGTPTPATGNFMTVLAVLVSPTSTGSVTLSSASPFAPPVIDPAFLSTPFDVYTMRAAIRSAARFVLSAQTWDGFVTGQGAGFADVDLNDDAAVDKWARAQASTIWHPTGTARMGGCGYVEEGSVVDPDLRVRGTEGLRVVDASVFPFIPAAHPQAAVYAFAERAADLIKSGRRFC</sequence>
<dbReference type="GO" id="GO:0050660">
    <property type="term" value="F:flavin adenine dinucleotide binding"/>
    <property type="evidence" value="ECO:0007669"/>
    <property type="project" value="InterPro"/>
</dbReference>
<organism evidence="9">
    <name type="scientific">Dichomitus squalens</name>
    <dbReference type="NCBI Taxonomy" id="114155"/>
    <lineage>
        <taxon>Eukaryota</taxon>
        <taxon>Fungi</taxon>
        <taxon>Dikarya</taxon>
        <taxon>Basidiomycota</taxon>
        <taxon>Agaricomycotina</taxon>
        <taxon>Agaricomycetes</taxon>
        <taxon>Polyporales</taxon>
        <taxon>Polyporaceae</taxon>
        <taxon>Dichomitus</taxon>
    </lineage>
</organism>
<evidence type="ECO:0000256" key="3">
    <source>
        <dbReference type="ARBA" id="ARBA00022630"/>
    </source>
</evidence>
<evidence type="ECO:0000256" key="2">
    <source>
        <dbReference type="ARBA" id="ARBA00010790"/>
    </source>
</evidence>
<dbReference type="Pfam" id="PF05199">
    <property type="entry name" value="GMC_oxred_C"/>
    <property type="match status" value="1"/>
</dbReference>
<dbReference type="InterPro" id="IPR012132">
    <property type="entry name" value="GMC_OxRdtase"/>
</dbReference>
<dbReference type="EMBL" id="ML143463">
    <property type="protein sequence ID" value="TBU25343.1"/>
    <property type="molecule type" value="Genomic_DNA"/>
</dbReference>
<dbReference type="PANTHER" id="PTHR11552:SF147">
    <property type="entry name" value="CHOLINE DEHYDROGENASE, MITOCHONDRIAL"/>
    <property type="match status" value="1"/>
</dbReference>
<dbReference type="Proteomes" id="UP000292957">
    <property type="component" value="Unassembled WGS sequence"/>
</dbReference>
<dbReference type="PIRSF" id="PIRSF000137">
    <property type="entry name" value="Alcohol_oxidase"/>
    <property type="match status" value="1"/>
</dbReference>
<comment type="cofactor">
    <cofactor evidence="1 6">
        <name>FAD</name>
        <dbReference type="ChEBI" id="CHEBI:57692"/>
    </cofactor>
</comment>
<keyword evidence="7" id="KW-0732">Signal</keyword>
<evidence type="ECO:0000313" key="9">
    <source>
        <dbReference type="EMBL" id="TBU25343.1"/>
    </source>
</evidence>
<dbReference type="GO" id="GO:0016614">
    <property type="term" value="F:oxidoreductase activity, acting on CH-OH group of donors"/>
    <property type="evidence" value="ECO:0007669"/>
    <property type="project" value="InterPro"/>
</dbReference>
<feature type="active site" description="Proton donor" evidence="5">
    <location>
        <position position="543"/>
    </location>
</feature>
<evidence type="ECO:0000256" key="7">
    <source>
        <dbReference type="SAM" id="SignalP"/>
    </source>
</evidence>
<dbReference type="Pfam" id="PF00732">
    <property type="entry name" value="GMC_oxred_N"/>
    <property type="match status" value="1"/>
</dbReference>
<evidence type="ECO:0000256" key="6">
    <source>
        <dbReference type="PIRSR" id="PIRSR000137-2"/>
    </source>
</evidence>
<protein>
    <submittedName>
        <fullName evidence="9">Aryl-alcohol-oxidase from pleurotus Eryingii</fullName>
    </submittedName>
</protein>
<dbReference type="SUPFAM" id="SSF54373">
    <property type="entry name" value="FAD-linked reductases, C-terminal domain"/>
    <property type="match status" value="1"/>
</dbReference>
<evidence type="ECO:0000256" key="1">
    <source>
        <dbReference type="ARBA" id="ARBA00001974"/>
    </source>
</evidence>
<dbReference type="PANTHER" id="PTHR11552">
    <property type="entry name" value="GLUCOSE-METHANOL-CHOLINE GMC OXIDOREDUCTASE"/>
    <property type="match status" value="1"/>
</dbReference>
<feature type="binding site" evidence="6">
    <location>
        <begin position="542"/>
        <end position="543"/>
    </location>
    <ligand>
        <name>FAD</name>
        <dbReference type="ChEBI" id="CHEBI:57692"/>
    </ligand>
</feature>
<keyword evidence="4 6" id="KW-0274">FAD</keyword>
<dbReference type="InterPro" id="IPR036188">
    <property type="entry name" value="FAD/NAD-bd_sf"/>
</dbReference>
<comment type="similarity">
    <text evidence="2">Belongs to the GMC oxidoreductase family.</text>
</comment>
<evidence type="ECO:0000256" key="5">
    <source>
        <dbReference type="PIRSR" id="PIRSR000137-1"/>
    </source>
</evidence>
<feature type="chain" id="PRO_5020951474" evidence="7">
    <location>
        <begin position="22"/>
        <end position="612"/>
    </location>
</feature>
<dbReference type="SUPFAM" id="SSF51905">
    <property type="entry name" value="FAD/NAD(P)-binding domain"/>
    <property type="match status" value="1"/>
</dbReference>
<keyword evidence="3" id="KW-0285">Flavoprotein</keyword>
<dbReference type="OrthoDB" id="269227at2759"/>
<dbReference type="Gene3D" id="3.30.560.10">
    <property type="entry name" value="Glucose Oxidase, domain 3"/>
    <property type="match status" value="1"/>
</dbReference>
<dbReference type="InterPro" id="IPR007867">
    <property type="entry name" value="GMC_OxRtase_C"/>
</dbReference>
<feature type="binding site" evidence="6">
    <location>
        <position position="116"/>
    </location>
    <ligand>
        <name>FAD</name>
        <dbReference type="ChEBI" id="CHEBI:57692"/>
    </ligand>
</feature>
<gene>
    <name evidence="9" type="ORF">BD311DRAFT_780424</name>
</gene>
<dbReference type="PROSITE" id="PS00624">
    <property type="entry name" value="GMC_OXRED_2"/>
    <property type="match status" value="1"/>
</dbReference>
<evidence type="ECO:0000256" key="4">
    <source>
        <dbReference type="ARBA" id="ARBA00022827"/>
    </source>
</evidence>
<feature type="domain" description="Glucose-methanol-choline oxidoreductase N-terminal" evidence="8">
    <location>
        <begin position="308"/>
        <end position="322"/>
    </location>
</feature>